<evidence type="ECO:0000313" key="2">
    <source>
        <dbReference type="Proteomes" id="UP000260273"/>
    </source>
</evidence>
<reference evidence="2" key="1">
    <citation type="submission" date="2018-07" db="EMBL/GenBank/DDBJ databases">
        <authorList>
            <person name="Quirk P.G."/>
            <person name="Krulwich T.A."/>
        </authorList>
    </citation>
    <scope>NUCLEOTIDE SEQUENCE [LARGE SCALE GENOMIC DNA]</scope>
</reference>
<name>A0A345M6L1_9CAUD</name>
<keyword evidence="2" id="KW-1185">Reference proteome</keyword>
<dbReference type="Proteomes" id="UP000260273">
    <property type="component" value="Segment"/>
</dbReference>
<dbReference type="EMBL" id="MH576960">
    <property type="protein sequence ID" value="AXH66132.1"/>
    <property type="molecule type" value="Genomic_DNA"/>
</dbReference>
<proteinExistence type="predicted"/>
<dbReference type="RefSeq" id="YP_010097487.1">
    <property type="nucleotide sequence ID" value="NC_055758.1"/>
</dbReference>
<accession>A0A345M6L1</accession>
<dbReference type="GeneID" id="65115151"/>
<protein>
    <submittedName>
        <fullName evidence="1">Uncharacterized protein</fullName>
    </submittedName>
</protein>
<sequence length="173" mass="18784">MKLHTNTLTAADISDAARLASAAYTTDDNGKTPRPIAAVGVARDSRHGSRSRARAFDVILTGDATHATQSGDGRGASWDQWGLFLAVLFDRDPSLTVPGVYVDAEHFAWSTGDRYGVGRDGSPFIVGHDYHRRHRWEYTGTAAGNRYAVNTCNGCAAHTRRLIGGHQWEELSA</sequence>
<organism evidence="1 2">
    <name type="scientific">Gordonia phage Pleakley</name>
    <dbReference type="NCBI Taxonomy" id="2283246"/>
    <lineage>
        <taxon>Viruses</taxon>
        <taxon>Duplodnaviria</taxon>
        <taxon>Heunggongvirae</taxon>
        <taxon>Uroviricota</taxon>
        <taxon>Caudoviricetes</taxon>
        <taxon>Zierdtviridae</taxon>
        <taxon>Emilbogenvirinae</taxon>
        <taxon>Pleakleyvirus</taxon>
        <taxon>Pleakleyvirus pleakley</taxon>
    </lineage>
</organism>
<dbReference type="KEGG" id="vg:65115151"/>
<evidence type="ECO:0000313" key="1">
    <source>
        <dbReference type="EMBL" id="AXH66132.1"/>
    </source>
</evidence>
<gene>
    <name evidence="1" type="primary">93</name>
    <name evidence="1" type="ORF">SEA_PLEAKLEY_93</name>
</gene>